<name>A0A7J8RUL1_GOSDV</name>
<comment type="subcellular location">
    <subcellularLocation>
        <location evidence="1">Nucleus</location>
    </subcellularLocation>
</comment>
<evidence type="ECO:0000256" key="1">
    <source>
        <dbReference type="ARBA" id="ARBA00004123"/>
    </source>
</evidence>
<evidence type="ECO:0008006" key="9">
    <source>
        <dbReference type="Google" id="ProtNLM"/>
    </source>
</evidence>
<proteinExistence type="predicted"/>
<dbReference type="GO" id="GO:0005634">
    <property type="term" value="C:nucleus"/>
    <property type="evidence" value="ECO:0007669"/>
    <property type="project" value="UniProtKB-SubCell"/>
</dbReference>
<dbReference type="CDD" id="cd00167">
    <property type="entry name" value="SANT"/>
    <property type="match status" value="1"/>
</dbReference>
<gene>
    <name evidence="7" type="ORF">Godav_026971</name>
</gene>
<dbReference type="SUPFAM" id="SSF46689">
    <property type="entry name" value="Homeodomain-like"/>
    <property type="match status" value="1"/>
</dbReference>
<dbReference type="GO" id="GO:0003677">
    <property type="term" value="F:DNA binding"/>
    <property type="evidence" value="ECO:0007669"/>
    <property type="project" value="UniProtKB-KW"/>
</dbReference>
<sequence length="170" mass="19324">MGRAPCCEKVGLKKGRWTAEEDEILTKYIQTHGDYCPRMQFLKNSNLQGRDKENDNNDLKANNVDLLMWSLIASNLAGRTDNEIKNYWNSNLSTKMYCFRRLSNQSLPVILNVTGRKGMKDNRGHSTKKENNGNSSSKKPMEVSIDEVVPFPPVAEATIILITILSEIFR</sequence>
<evidence type="ECO:0000256" key="3">
    <source>
        <dbReference type="ARBA" id="ARBA00023242"/>
    </source>
</evidence>
<dbReference type="Proteomes" id="UP000593561">
    <property type="component" value="Unassembled WGS sequence"/>
</dbReference>
<keyword evidence="3" id="KW-0539">Nucleus</keyword>
<dbReference type="SMART" id="SM00717">
    <property type="entry name" value="SANT"/>
    <property type="match status" value="1"/>
</dbReference>
<evidence type="ECO:0000256" key="4">
    <source>
        <dbReference type="SAM" id="MobiDB-lite"/>
    </source>
</evidence>
<evidence type="ECO:0000313" key="7">
    <source>
        <dbReference type="EMBL" id="MBA0617534.1"/>
    </source>
</evidence>
<keyword evidence="8" id="KW-1185">Reference proteome</keyword>
<dbReference type="AlphaFoldDB" id="A0A7J8RUL1"/>
<feature type="domain" description="Myb-like" evidence="5">
    <location>
        <begin position="9"/>
        <end position="92"/>
    </location>
</feature>
<evidence type="ECO:0000259" key="5">
    <source>
        <dbReference type="PROSITE" id="PS50090"/>
    </source>
</evidence>
<dbReference type="InterPro" id="IPR015495">
    <property type="entry name" value="Myb_TF_plants"/>
</dbReference>
<dbReference type="InterPro" id="IPR017930">
    <property type="entry name" value="Myb_dom"/>
</dbReference>
<feature type="compositionally biased region" description="Basic and acidic residues" evidence="4">
    <location>
        <begin position="118"/>
        <end position="131"/>
    </location>
</feature>
<dbReference type="InterPro" id="IPR001005">
    <property type="entry name" value="SANT/Myb"/>
</dbReference>
<accession>A0A7J8RUL1</accession>
<evidence type="ECO:0000256" key="2">
    <source>
        <dbReference type="ARBA" id="ARBA00023125"/>
    </source>
</evidence>
<dbReference type="InterPro" id="IPR009057">
    <property type="entry name" value="Homeodomain-like_sf"/>
</dbReference>
<protein>
    <recommendedName>
        <fullName evidence="9">Myb-like domain-containing protein</fullName>
    </recommendedName>
</protein>
<reference evidence="7 8" key="1">
    <citation type="journal article" date="2019" name="Genome Biol. Evol.">
        <title>Insights into the evolution of the New World diploid cottons (Gossypium, subgenus Houzingenia) based on genome sequencing.</title>
        <authorList>
            <person name="Grover C.E."/>
            <person name="Arick M.A. 2nd"/>
            <person name="Thrash A."/>
            <person name="Conover J.L."/>
            <person name="Sanders W.S."/>
            <person name="Peterson D.G."/>
            <person name="Frelichowski J.E."/>
            <person name="Scheffler J.A."/>
            <person name="Scheffler B.E."/>
            <person name="Wendel J.F."/>
        </authorList>
    </citation>
    <scope>NUCLEOTIDE SEQUENCE [LARGE SCALE GENOMIC DNA]</scope>
    <source>
        <strain evidence="7">27</strain>
        <tissue evidence="7">Leaf</tissue>
    </source>
</reference>
<dbReference type="PROSITE" id="PS50090">
    <property type="entry name" value="MYB_LIKE"/>
    <property type="match status" value="1"/>
</dbReference>
<organism evidence="7 8">
    <name type="scientific">Gossypium davidsonii</name>
    <name type="common">Davidson's cotton</name>
    <name type="synonym">Gossypium klotzschianum subsp. davidsonii</name>
    <dbReference type="NCBI Taxonomy" id="34287"/>
    <lineage>
        <taxon>Eukaryota</taxon>
        <taxon>Viridiplantae</taxon>
        <taxon>Streptophyta</taxon>
        <taxon>Embryophyta</taxon>
        <taxon>Tracheophyta</taxon>
        <taxon>Spermatophyta</taxon>
        <taxon>Magnoliopsida</taxon>
        <taxon>eudicotyledons</taxon>
        <taxon>Gunneridae</taxon>
        <taxon>Pentapetalae</taxon>
        <taxon>rosids</taxon>
        <taxon>malvids</taxon>
        <taxon>Malvales</taxon>
        <taxon>Malvaceae</taxon>
        <taxon>Malvoideae</taxon>
        <taxon>Gossypium</taxon>
    </lineage>
</organism>
<dbReference type="PANTHER" id="PTHR47999:SF113">
    <property type="entry name" value="TRANSCRIPTION FACTOR MYB12-LIKE"/>
    <property type="match status" value="1"/>
</dbReference>
<dbReference type="Gene3D" id="1.10.10.60">
    <property type="entry name" value="Homeodomain-like"/>
    <property type="match status" value="1"/>
</dbReference>
<feature type="region of interest" description="Disordered" evidence="4">
    <location>
        <begin position="115"/>
        <end position="141"/>
    </location>
</feature>
<dbReference type="PROSITE" id="PS51294">
    <property type="entry name" value="HTH_MYB"/>
    <property type="match status" value="1"/>
</dbReference>
<dbReference type="EMBL" id="JABFAC010000007">
    <property type="protein sequence ID" value="MBA0617534.1"/>
    <property type="molecule type" value="Genomic_DNA"/>
</dbReference>
<feature type="domain" description="HTH myb-type" evidence="6">
    <location>
        <begin position="69"/>
        <end position="96"/>
    </location>
</feature>
<evidence type="ECO:0000259" key="6">
    <source>
        <dbReference type="PROSITE" id="PS51294"/>
    </source>
</evidence>
<dbReference type="Pfam" id="PF00249">
    <property type="entry name" value="Myb_DNA-binding"/>
    <property type="match status" value="1"/>
</dbReference>
<evidence type="ECO:0000313" key="8">
    <source>
        <dbReference type="Proteomes" id="UP000593561"/>
    </source>
</evidence>
<keyword evidence="2" id="KW-0238">DNA-binding</keyword>
<comment type="caution">
    <text evidence="7">The sequence shown here is derived from an EMBL/GenBank/DDBJ whole genome shotgun (WGS) entry which is preliminary data.</text>
</comment>
<dbReference type="PANTHER" id="PTHR47999">
    <property type="entry name" value="TRANSCRIPTION FACTOR MYB8-RELATED-RELATED"/>
    <property type="match status" value="1"/>
</dbReference>